<name>A0A4Q0QEM2_9BRAD</name>
<organism evidence="2 3">
    <name type="scientific">Bradyrhizobium zhanjiangense</name>
    <dbReference type="NCBI Taxonomy" id="1325107"/>
    <lineage>
        <taxon>Bacteria</taxon>
        <taxon>Pseudomonadati</taxon>
        <taxon>Pseudomonadota</taxon>
        <taxon>Alphaproteobacteria</taxon>
        <taxon>Hyphomicrobiales</taxon>
        <taxon>Nitrobacteraceae</taxon>
        <taxon>Bradyrhizobium</taxon>
    </lineage>
</organism>
<gene>
    <name evidence="2" type="ORF">EAS61_29140</name>
</gene>
<dbReference type="EMBL" id="RKMK01000035">
    <property type="protein sequence ID" value="RXG88734.1"/>
    <property type="molecule type" value="Genomic_DNA"/>
</dbReference>
<accession>A0A4Q0QEM2</accession>
<protein>
    <submittedName>
        <fullName evidence="2">Uncharacterized protein</fullName>
    </submittedName>
</protein>
<proteinExistence type="predicted"/>
<dbReference type="AlphaFoldDB" id="A0A4Q0QEM2"/>
<evidence type="ECO:0000313" key="3">
    <source>
        <dbReference type="Proteomes" id="UP000290174"/>
    </source>
</evidence>
<evidence type="ECO:0000256" key="1">
    <source>
        <dbReference type="SAM" id="MobiDB-lite"/>
    </source>
</evidence>
<comment type="caution">
    <text evidence="2">The sequence shown here is derived from an EMBL/GenBank/DDBJ whole genome shotgun (WGS) entry which is preliminary data.</text>
</comment>
<evidence type="ECO:0000313" key="2">
    <source>
        <dbReference type="EMBL" id="RXG88734.1"/>
    </source>
</evidence>
<reference evidence="2 3" key="1">
    <citation type="submission" date="2018-11" db="EMBL/GenBank/DDBJ databases">
        <title>Bradyrhizobium sp. nov., isolated from effective nodules of peanut in China.</title>
        <authorList>
            <person name="Li Y."/>
        </authorList>
    </citation>
    <scope>NUCLEOTIDE SEQUENCE [LARGE SCALE GENOMIC DNA]</scope>
    <source>
        <strain evidence="2 3">CCBAU 51770</strain>
    </source>
</reference>
<dbReference type="Proteomes" id="UP000290174">
    <property type="component" value="Unassembled WGS sequence"/>
</dbReference>
<feature type="region of interest" description="Disordered" evidence="1">
    <location>
        <begin position="97"/>
        <end position="119"/>
    </location>
</feature>
<sequence length="119" mass="12490">MGWVRVDGQSSRDNPVLQTQFEVDRTACLGERNKAALSGVTVASGGLAATMAAQDRSNAADTVGQGCMAEKGYLLVREDEADAKRAELARVAELKKQQEAAVAASVPKPKKASSTKPNS</sequence>